<dbReference type="AlphaFoldDB" id="H0F713"/>
<evidence type="ECO:0000313" key="1">
    <source>
        <dbReference type="EMBL" id="EHK65927.1"/>
    </source>
</evidence>
<proteinExistence type="predicted"/>
<protein>
    <submittedName>
        <fullName evidence="1">Uncharacterized protein</fullName>
    </submittedName>
</protein>
<keyword evidence="2" id="KW-1185">Reference proteome</keyword>
<dbReference type="Proteomes" id="UP000003113">
    <property type="component" value="Unassembled WGS sequence"/>
</dbReference>
<organism evidence="1 2">
    <name type="scientific">Achromobacter arsenitoxydans SY8</name>
    <dbReference type="NCBI Taxonomy" id="477184"/>
    <lineage>
        <taxon>Bacteria</taxon>
        <taxon>Pseudomonadati</taxon>
        <taxon>Pseudomonadota</taxon>
        <taxon>Betaproteobacteria</taxon>
        <taxon>Burkholderiales</taxon>
        <taxon>Alcaligenaceae</taxon>
        <taxon>Achromobacter</taxon>
    </lineage>
</organism>
<name>H0F713_9BURK</name>
<evidence type="ECO:0000313" key="2">
    <source>
        <dbReference type="Proteomes" id="UP000003113"/>
    </source>
</evidence>
<dbReference type="EMBL" id="AGUF01000046">
    <property type="protein sequence ID" value="EHK65927.1"/>
    <property type="molecule type" value="Genomic_DNA"/>
</dbReference>
<gene>
    <name evidence="1" type="ORF">KYC_12398</name>
</gene>
<sequence length="72" mass="8189">MAWFLTVDETVNEKTLTAYPLYFNLQHIRPAAITTKIANRNEDAYDFAAHANPATTHKHCDRRVVKKASATE</sequence>
<accession>H0F713</accession>
<comment type="caution">
    <text evidence="1">The sequence shown here is derived from an EMBL/GenBank/DDBJ whole genome shotgun (WGS) entry which is preliminary data.</text>
</comment>
<reference evidence="1 2" key="1">
    <citation type="journal article" date="2012" name="J. Bacteriol.">
        <title>Genome sequence of the highly efficient arsenite-oxidizing bacterium Achromobacter arsenitoxydans SY8.</title>
        <authorList>
            <person name="Li X."/>
            <person name="Hu Y."/>
            <person name="Gong J."/>
            <person name="Lin Y."/>
            <person name="Johnstone L."/>
            <person name="Rensing C."/>
            <person name="Wang G."/>
        </authorList>
    </citation>
    <scope>NUCLEOTIDE SEQUENCE [LARGE SCALE GENOMIC DNA]</scope>
    <source>
        <strain evidence="1 2">SY8</strain>
    </source>
</reference>